<sequence>MRNIFSTQNLGKKRVLVVDDNIDNALLLATLLEMEGYLVDVANCGYTAISKIEANPPNIVLLDLMMPIIDGIEVARWVRQNRPSVAVVLVTAYSDLDDLLPDKIKFDGIITKPLNFEETILLIQNILEYGKQPISQTYK</sequence>
<feature type="modified residue" description="4-aspartylphosphate" evidence="2">
    <location>
        <position position="63"/>
    </location>
</feature>
<keyword evidence="1 2" id="KW-0597">Phosphoprotein</keyword>
<dbReference type="InterPro" id="IPR050595">
    <property type="entry name" value="Bact_response_regulator"/>
</dbReference>
<evidence type="ECO:0000256" key="1">
    <source>
        <dbReference type="ARBA" id="ARBA00022553"/>
    </source>
</evidence>
<evidence type="ECO:0000259" key="3">
    <source>
        <dbReference type="PROSITE" id="PS50110"/>
    </source>
</evidence>
<feature type="domain" description="Response regulatory" evidence="3">
    <location>
        <begin position="14"/>
        <end position="127"/>
    </location>
</feature>
<reference evidence="4" key="1">
    <citation type="submission" date="2018-12" db="EMBL/GenBank/DDBJ databases">
        <authorList>
            <person name="Will S."/>
            <person name="Neumann-Schaal M."/>
            <person name="Henke P."/>
        </authorList>
    </citation>
    <scope>NUCLEOTIDE SEQUENCE</scope>
    <source>
        <strain evidence="4">PCC 7102</strain>
    </source>
</reference>
<dbReference type="Gene3D" id="3.40.50.2300">
    <property type="match status" value="1"/>
</dbReference>
<comment type="caution">
    <text evidence="4">The sequence shown here is derived from an EMBL/GenBank/DDBJ whole genome shotgun (WGS) entry which is preliminary data.</text>
</comment>
<dbReference type="InterPro" id="IPR011006">
    <property type="entry name" value="CheY-like_superfamily"/>
</dbReference>
<evidence type="ECO:0000256" key="2">
    <source>
        <dbReference type="PROSITE-ProRule" id="PRU00169"/>
    </source>
</evidence>
<dbReference type="PANTHER" id="PTHR44591:SF3">
    <property type="entry name" value="RESPONSE REGULATORY DOMAIN-CONTAINING PROTEIN"/>
    <property type="match status" value="1"/>
</dbReference>
<proteinExistence type="predicted"/>
<dbReference type="Proteomes" id="UP000271624">
    <property type="component" value="Unassembled WGS sequence"/>
</dbReference>
<name>A0A433VTR2_9CYAN</name>
<dbReference type="PANTHER" id="PTHR44591">
    <property type="entry name" value="STRESS RESPONSE REGULATOR PROTEIN 1"/>
    <property type="match status" value="1"/>
</dbReference>
<dbReference type="RefSeq" id="WP_127077690.1">
    <property type="nucleotide sequence ID" value="NZ_RSCL01000001.1"/>
</dbReference>
<evidence type="ECO:0000313" key="4">
    <source>
        <dbReference type="EMBL" id="RUT09520.1"/>
    </source>
</evidence>
<dbReference type="PROSITE" id="PS50110">
    <property type="entry name" value="RESPONSE_REGULATORY"/>
    <property type="match status" value="1"/>
</dbReference>
<dbReference type="OrthoDB" id="427175at2"/>
<dbReference type="SUPFAM" id="SSF52172">
    <property type="entry name" value="CheY-like"/>
    <property type="match status" value="1"/>
</dbReference>
<gene>
    <name evidence="4" type="ORF">DSM106972_000140</name>
</gene>
<dbReference type="Pfam" id="PF00072">
    <property type="entry name" value="Response_reg"/>
    <property type="match status" value="1"/>
</dbReference>
<dbReference type="CDD" id="cd00156">
    <property type="entry name" value="REC"/>
    <property type="match status" value="1"/>
</dbReference>
<protein>
    <recommendedName>
        <fullName evidence="3">Response regulatory domain-containing protein</fullName>
    </recommendedName>
</protein>
<accession>A0A433VTR2</accession>
<reference evidence="4" key="2">
    <citation type="journal article" date="2019" name="Genome Biol. Evol.">
        <title>Day and night: Metabolic profiles and evolutionary relationships of six axenic non-marine cyanobacteria.</title>
        <authorList>
            <person name="Will S.E."/>
            <person name="Henke P."/>
            <person name="Boedeker C."/>
            <person name="Huang S."/>
            <person name="Brinkmann H."/>
            <person name="Rohde M."/>
            <person name="Jarek M."/>
            <person name="Friedl T."/>
            <person name="Seufert S."/>
            <person name="Schumacher M."/>
            <person name="Overmann J."/>
            <person name="Neumann-Schaal M."/>
            <person name="Petersen J."/>
        </authorList>
    </citation>
    <scope>NUCLEOTIDE SEQUENCE [LARGE SCALE GENOMIC DNA]</scope>
    <source>
        <strain evidence="4">PCC 7102</strain>
    </source>
</reference>
<evidence type="ECO:0000313" key="5">
    <source>
        <dbReference type="Proteomes" id="UP000271624"/>
    </source>
</evidence>
<dbReference type="InterPro" id="IPR001789">
    <property type="entry name" value="Sig_transdc_resp-reg_receiver"/>
</dbReference>
<dbReference type="GO" id="GO:0000160">
    <property type="term" value="P:phosphorelay signal transduction system"/>
    <property type="evidence" value="ECO:0007669"/>
    <property type="project" value="InterPro"/>
</dbReference>
<keyword evidence="5" id="KW-1185">Reference proteome</keyword>
<dbReference type="EMBL" id="RSCL01000001">
    <property type="protein sequence ID" value="RUT09520.1"/>
    <property type="molecule type" value="Genomic_DNA"/>
</dbReference>
<dbReference type="AlphaFoldDB" id="A0A433VTR2"/>
<dbReference type="SMART" id="SM00448">
    <property type="entry name" value="REC"/>
    <property type="match status" value="1"/>
</dbReference>
<organism evidence="4 5">
    <name type="scientific">Dulcicalothrix desertica PCC 7102</name>
    <dbReference type="NCBI Taxonomy" id="232991"/>
    <lineage>
        <taxon>Bacteria</taxon>
        <taxon>Bacillati</taxon>
        <taxon>Cyanobacteriota</taxon>
        <taxon>Cyanophyceae</taxon>
        <taxon>Nostocales</taxon>
        <taxon>Calotrichaceae</taxon>
        <taxon>Dulcicalothrix</taxon>
    </lineage>
</organism>